<protein>
    <submittedName>
        <fullName evidence="1">Uncharacterized protein</fullName>
    </submittedName>
</protein>
<proteinExistence type="predicted"/>
<accession>A0A6C0K5Q3</accession>
<evidence type="ECO:0000313" key="1">
    <source>
        <dbReference type="EMBL" id="QHU12047.1"/>
    </source>
</evidence>
<dbReference type="AlphaFoldDB" id="A0A6C0K5Q3"/>
<dbReference type="EMBL" id="MN740795">
    <property type="protein sequence ID" value="QHU12047.1"/>
    <property type="molecule type" value="Genomic_DNA"/>
</dbReference>
<sequence length="84" mass="9966">MKWIKIFIPTLPKHKPTPLGRWSQCGEKKTINDILEFKARQKARRLYFLETGTDPYHASSVHPLPPEKRVKTEEEYMRPFVIQS</sequence>
<organism evidence="1">
    <name type="scientific">viral metagenome</name>
    <dbReference type="NCBI Taxonomy" id="1070528"/>
    <lineage>
        <taxon>unclassified sequences</taxon>
        <taxon>metagenomes</taxon>
        <taxon>organismal metagenomes</taxon>
    </lineage>
</organism>
<reference evidence="1" key="1">
    <citation type="journal article" date="2020" name="Nature">
        <title>Giant virus diversity and host interactions through global metagenomics.</title>
        <authorList>
            <person name="Schulz F."/>
            <person name="Roux S."/>
            <person name="Paez-Espino D."/>
            <person name="Jungbluth S."/>
            <person name="Walsh D.A."/>
            <person name="Denef V.J."/>
            <person name="McMahon K.D."/>
            <person name="Konstantinidis K.T."/>
            <person name="Eloe-Fadrosh E.A."/>
            <person name="Kyrpides N.C."/>
            <person name="Woyke T."/>
        </authorList>
    </citation>
    <scope>NUCLEOTIDE SEQUENCE</scope>
    <source>
        <strain evidence="1">GVMAG-S-1101169-75</strain>
    </source>
</reference>
<name>A0A6C0K5Q3_9ZZZZ</name>